<dbReference type="GO" id="GO:0000049">
    <property type="term" value="F:tRNA binding"/>
    <property type="evidence" value="ECO:0007669"/>
    <property type="project" value="UniProtKB-UniRule"/>
</dbReference>
<evidence type="ECO:0000256" key="5">
    <source>
        <dbReference type="ARBA" id="ARBA00022884"/>
    </source>
</evidence>
<dbReference type="SUPFAM" id="SSF54211">
    <property type="entry name" value="Ribosomal protein S5 domain 2-like"/>
    <property type="match status" value="1"/>
</dbReference>
<evidence type="ECO:0000256" key="1">
    <source>
        <dbReference type="ARBA" id="ARBA00022694"/>
    </source>
</evidence>
<evidence type="ECO:0000313" key="8">
    <source>
        <dbReference type="EMBL" id="SHJ84848.1"/>
    </source>
</evidence>
<evidence type="ECO:0000256" key="6">
    <source>
        <dbReference type="HAMAP-Rule" id="MF_00227"/>
    </source>
</evidence>
<sequence length="129" mass="15007">MWPFSVETEKALGSHKMKEIKKFKIRKNSDFRIIYRKGKSLSNKFLVLYVKKNNLGYNRIGISVSKKVGKSVVRSRVKRLIRESYRLNEFNFKKGFDFVIIARVASNSQKYSVMECALKDLFKKAGCIG</sequence>
<dbReference type="Proteomes" id="UP000183952">
    <property type="component" value="Unassembled WGS sequence"/>
</dbReference>
<dbReference type="InterPro" id="IPR000100">
    <property type="entry name" value="RNase_P"/>
</dbReference>
<gene>
    <name evidence="6" type="primary">rnpA</name>
    <name evidence="8" type="ORF">SAMN02745248_01078</name>
</gene>
<comment type="function">
    <text evidence="6">RNaseP catalyzes the removal of the 5'-leader sequence from pre-tRNA to produce the mature 5'-terminus. It can also cleave other RNA substrates such as 4.5S RNA. The protein component plays an auxiliary but essential role in vivo by binding to the 5'-leader sequence and broadening the substrate specificity of the ribozyme.</text>
</comment>
<comment type="similarity">
    <text evidence="6">Belongs to the RnpA family.</text>
</comment>
<evidence type="ECO:0000256" key="4">
    <source>
        <dbReference type="ARBA" id="ARBA00022801"/>
    </source>
</evidence>
<dbReference type="GO" id="GO:0042781">
    <property type="term" value="F:3'-tRNA processing endoribonuclease activity"/>
    <property type="evidence" value="ECO:0007669"/>
    <property type="project" value="TreeGrafter"/>
</dbReference>
<dbReference type="EC" id="3.1.26.5" evidence="6 7"/>
<dbReference type="EMBL" id="FRAD01000008">
    <property type="protein sequence ID" value="SHJ84848.1"/>
    <property type="molecule type" value="Genomic_DNA"/>
</dbReference>
<organism evidence="8 9">
    <name type="scientific">Hathewaya proteolytica DSM 3090</name>
    <dbReference type="NCBI Taxonomy" id="1121331"/>
    <lineage>
        <taxon>Bacteria</taxon>
        <taxon>Bacillati</taxon>
        <taxon>Bacillota</taxon>
        <taxon>Clostridia</taxon>
        <taxon>Eubacteriales</taxon>
        <taxon>Clostridiaceae</taxon>
        <taxon>Hathewaya</taxon>
    </lineage>
</organism>
<dbReference type="NCBIfam" id="TIGR00188">
    <property type="entry name" value="rnpA"/>
    <property type="match status" value="1"/>
</dbReference>
<dbReference type="AlphaFoldDB" id="A0A1M6MMX4"/>
<evidence type="ECO:0000256" key="2">
    <source>
        <dbReference type="ARBA" id="ARBA00022722"/>
    </source>
</evidence>
<reference evidence="8 9" key="1">
    <citation type="submission" date="2016-11" db="EMBL/GenBank/DDBJ databases">
        <authorList>
            <person name="Jaros S."/>
            <person name="Januszkiewicz K."/>
            <person name="Wedrychowicz H."/>
        </authorList>
    </citation>
    <scope>NUCLEOTIDE SEQUENCE [LARGE SCALE GENOMIC DNA]</scope>
    <source>
        <strain evidence="8 9">DSM 3090</strain>
    </source>
</reference>
<keyword evidence="2 6" id="KW-0540">Nuclease</keyword>
<protein>
    <recommendedName>
        <fullName evidence="6 7">Ribonuclease P protein component</fullName>
        <shortName evidence="6">RNase P protein</shortName>
        <shortName evidence="6">RNaseP protein</shortName>
        <ecNumber evidence="6 7">3.1.26.5</ecNumber>
    </recommendedName>
    <alternativeName>
        <fullName evidence="6">Protein C5</fullName>
    </alternativeName>
</protein>
<keyword evidence="3 6" id="KW-0255">Endonuclease</keyword>
<keyword evidence="9" id="KW-1185">Reference proteome</keyword>
<dbReference type="Pfam" id="PF00825">
    <property type="entry name" value="Ribonuclease_P"/>
    <property type="match status" value="1"/>
</dbReference>
<keyword evidence="1 6" id="KW-0819">tRNA processing</keyword>
<dbReference type="GO" id="GO:0001682">
    <property type="term" value="P:tRNA 5'-leader removal"/>
    <property type="evidence" value="ECO:0007669"/>
    <property type="project" value="UniProtKB-UniRule"/>
</dbReference>
<keyword evidence="4 6" id="KW-0378">Hydrolase</keyword>
<dbReference type="InterPro" id="IPR020568">
    <property type="entry name" value="Ribosomal_Su5_D2-typ_SF"/>
</dbReference>
<dbReference type="STRING" id="1121331.SAMN02745248_01078"/>
<name>A0A1M6MMX4_9CLOT</name>
<evidence type="ECO:0000256" key="7">
    <source>
        <dbReference type="NCBIfam" id="TIGR00188"/>
    </source>
</evidence>
<accession>A0A1M6MMX4</accession>
<keyword evidence="5 6" id="KW-0694">RNA-binding</keyword>
<comment type="subunit">
    <text evidence="6">Consists of a catalytic RNA component (M1 or rnpB) and a protein subunit.</text>
</comment>
<dbReference type="HAMAP" id="MF_00227">
    <property type="entry name" value="RNase_P"/>
    <property type="match status" value="1"/>
</dbReference>
<evidence type="ECO:0000313" key="9">
    <source>
        <dbReference type="Proteomes" id="UP000183952"/>
    </source>
</evidence>
<proteinExistence type="inferred from homology"/>
<dbReference type="InterPro" id="IPR014721">
    <property type="entry name" value="Ribsml_uS5_D2-typ_fold_subgr"/>
</dbReference>
<dbReference type="Gene3D" id="3.30.230.10">
    <property type="match status" value="1"/>
</dbReference>
<comment type="catalytic activity">
    <reaction evidence="6">
        <text>Endonucleolytic cleavage of RNA, removing 5'-extranucleotides from tRNA precursor.</text>
        <dbReference type="EC" id="3.1.26.5"/>
    </reaction>
</comment>
<dbReference type="PANTHER" id="PTHR33992:SF1">
    <property type="entry name" value="RIBONUCLEASE P PROTEIN COMPONENT"/>
    <property type="match status" value="1"/>
</dbReference>
<dbReference type="GO" id="GO:0030677">
    <property type="term" value="C:ribonuclease P complex"/>
    <property type="evidence" value="ECO:0007669"/>
    <property type="project" value="TreeGrafter"/>
</dbReference>
<dbReference type="PANTHER" id="PTHR33992">
    <property type="entry name" value="RIBONUCLEASE P PROTEIN COMPONENT"/>
    <property type="match status" value="1"/>
</dbReference>
<evidence type="ECO:0000256" key="3">
    <source>
        <dbReference type="ARBA" id="ARBA00022759"/>
    </source>
</evidence>
<dbReference type="GO" id="GO:0004526">
    <property type="term" value="F:ribonuclease P activity"/>
    <property type="evidence" value="ECO:0007669"/>
    <property type="project" value="UniProtKB-UniRule"/>
</dbReference>